<reference evidence="1 4" key="3">
    <citation type="submission" date="2014-08" db="EMBL/GenBank/DDBJ databases">
        <title>First Complete Genome Sequence of the Shellfish Pathogen Vibrio tubiashii.</title>
        <authorList>
            <person name="Richards G.P."/>
            <person name="Needleman D.S."/>
            <person name="Watson M.A."/>
            <person name="Bono J.L."/>
        </authorList>
    </citation>
    <scope>NUCLEOTIDE SEQUENCE [LARGE SCALE GENOMIC DNA]</scope>
    <source>
        <strain evidence="1 4">ATCC 19109</strain>
        <plasmid evidence="1">p48</plasmid>
        <plasmid evidence="4">Plasmid p48</plasmid>
    </source>
</reference>
<evidence type="ECO:0000313" key="3">
    <source>
        <dbReference type="Proteomes" id="UP000003836"/>
    </source>
</evidence>
<protein>
    <submittedName>
        <fullName evidence="1">Uncharacterized protein</fullName>
    </submittedName>
</protein>
<geneLocation type="plasmid" evidence="1 4">
    <name>p48</name>
</geneLocation>
<dbReference type="Proteomes" id="UP000030071">
    <property type="component" value="Plasmid p48"/>
</dbReference>
<gene>
    <name evidence="1" type="ORF">IX91_25895</name>
    <name evidence="2" type="ORF">VITU9109_02882</name>
</gene>
<evidence type="ECO:0000313" key="4">
    <source>
        <dbReference type="Proteomes" id="UP000030071"/>
    </source>
</evidence>
<dbReference type="EMBL" id="AFWI01000154">
    <property type="protein sequence ID" value="EGU54484.1"/>
    <property type="molecule type" value="Genomic_DNA"/>
</dbReference>
<dbReference type="eggNOG" id="COG4969">
    <property type="taxonomic scope" value="Bacteria"/>
</dbReference>
<dbReference type="PATRIC" id="fig|1051646.9.peg.5049"/>
<dbReference type="AlphaFoldDB" id="F9T6S9"/>
<evidence type="ECO:0000313" key="1">
    <source>
        <dbReference type="EMBL" id="AIW17493.1"/>
    </source>
</evidence>
<sequence>MRRKQRGISLLSLAVVVAILGGLATQALPLIHQARINEDAEKLKNQVTYLWEQTKTYQADRFNAGIPYTDLASFPATVDDLMPDYLPQCSVTDYEGGKCRRIDYTPMGERITLNRQFVTLSTGATVPGMRIVIPFKNEPSPQILNTFKSKLSDLPNGQYNETSKEFILQFGRIGSEVEHEALVQRDGSTTLTGADWDTGGNTWITNIKGLFLRNADGSQYSVASGLQRVAVVDSGTFIPTHSCPSGHRPDLDVMIKSIEPRTNAEKFTSIGSFTPYYTAVSGGWRVYAKYFAKLQGGSKQWVFLDSAYLKVTQLCVQ</sequence>
<keyword evidence="1" id="KW-0614">Plasmid</keyword>
<reference evidence="2" key="1">
    <citation type="submission" date="2011-08" db="EMBL/GenBank/DDBJ databases">
        <authorList>
            <person name="Hoffman M."/>
            <person name="Strain E.A."/>
            <person name="Brown E."/>
            <person name="Allard M.W."/>
        </authorList>
    </citation>
    <scope>NUCLEOTIDE SEQUENCE</scope>
    <source>
        <strain evidence="2">ATCC 19109</strain>
    </source>
</reference>
<dbReference type="GeneID" id="23448159"/>
<reference evidence="2 3" key="2">
    <citation type="journal article" date="2012" name="Int. J. Syst. Evol. Microbiol.">
        <title>Vibrio caribbeanicus sp. nov., isolated from the marine sponge Scleritoderma cyanea.</title>
        <authorList>
            <person name="Hoffmann M."/>
            <person name="Monday S.R."/>
            <person name="Allard M.W."/>
            <person name="Strain E.A."/>
            <person name="Whittaker P."/>
            <person name="Naum M."/>
            <person name="McCarthy P.J."/>
            <person name="Lopez J.V."/>
            <person name="Fischer M."/>
            <person name="Brown E.W."/>
        </authorList>
    </citation>
    <scope>NUCLEOTIDE SEQUENCE [LARGE SCALE GENOMIC DNA]</scope>
    <source>
        <strain evidence="2 3">ATCC 19109</strain>
    </source>
</reference>
<dbReference type="RefSeq" id="WP_004745307.1">
    <property type="nucleotide sequence ID" value="NZ_AFWI01000154.1"/>
</dbReference>
<name>F9T6S9_9VIBR</name>
<evidence type="ECO:0000313" key="2">
    <source>
        <dbReference type="EMBL" id="EGU54484.1"/>
    </source>
</evidence>
<dbReference type="Proteomes" id="UP000003836">
    <property type="component" value="Unassembled WGS sequence"/>
</dbReference>
<keyword evidence="3" id="KW-1185">Reference proteome</keyword>
<accession>F9T6S9</accession>
<proteinExistence type="predicted"/>
<dbReference type="HOGENOM" id="CLU_879676_0_0_6"/>
<dbReference type="KEGG" id="vtu:IX91_25895"/>
<organism evidence="1 4">
    <name type="scientific">Vibrio tubiashii ATCC 19109</name>
    <dbReference type="NCBI Taxonomy" id="1051646"/>
    <lineage>
        <taxon>Bacteria</taxon>
        <taxon>Pseudomonadati</taxon>
        <taxon>Pseudomonadota</taxon>
        <taxon>Gammaproteobacteria</taxon>
        <taxon>Vibrionales</taxon>
        <taxon>Vibrionaceae</taxon>
        <taxon>Vibrio</taxon>
        <taxon>Vibrio oreintalis group</taxon>
    </lineage>
</organism>
<dbReference type="EMBL" id="CP009359">
    <property type="protein sequence ID" value="AIW17493.1"/>
    <property type="molecule type" value="Genomic_DNA"/>
</dbReference>